<name>F4R6R1_MELLP</name>
<organism evidence="3">
    <name type="scientific">Melampsora larici-populina (strain 98AG31 / pathotype 3-4-7)</name>
    <name type="common">Poplar leaf rust fungus</name>
    <dbReference type="NCBI Taxonomy" id="747676"/>
    <lineage>
        <taxon>Eukaryota</taxon>
        <taxon>Fungi</taxon>
        <taxon>Dikarya</taxon>
        <taxon>Basidiomycota</taxon>
        <taxon>Pucciniomycotina</taxon>
        <taxon>Pucciniomycetes</taxon>
        <taxon>Pucciniales</taxon>
        <taxon>Melampsoraceae</taxon>
        <taxon>Melampsora</taxon>
    </lineage>
</organism>
<dbReference type="Proteomes" id="UP000001072">
    <property type="component" value="Unassembled WGS sequence"/>
</dbReference>
<evidence type="ECO:0000313" key="3">
    <source>
        <dbReference type="Proteomes" id="UP000001072"/>
    </source>
</evidence>
<dbReference type="EMBL" id="GL883091">
    <property type="protein sequence ID" value="EGG11919.1"/>
    <property type="molecule type" value="Genomic_DNA"/>
</dbReference>
<gene>
    <name evidence="2" type="ORF">MELLADRAFT_76472</name>
</gene>
<reference evidence="3" key="1">
    <citation type="journal article" date="2011" name="Proc. Natl. Acad. Sci. U.S.A.">
        <title>Obligate biotrophy features unraveled by the genomic analysis of rust fungi.</title>
        <authorList>
            <person name="Duplessis S."/>
            <person name="Cuomo C.A."/>
            <person name="Lin Y.-C."/>
            <person name="Aerts A."/>
            <person name="Tisserant E."/>
            <person name="Veneault-Fourrey C."/>
            <person name="Joly D.L."/>
            <person name="Hacquard S."/>
            <person name="Amselem J."/>
            <person name="Cantarel B.L."/>
            <person name="Chiu R."/>
            <person name="Coutinho P.M."/>
            <person name="Feau N."/>
            <person name="Field M."/>
            <person name="Frey P."/>
            <person name="Gelhaye E."/>
            <person name="Goldberg J."/>
            <person name="Grabherr M.G."/>
            <person name="Kodira C.D."/>
            <person name="Kohler A."/>
            <person name="Kuees U."/>
            <person name="Lindquist E.A."/>
            <person name="Lucas S.M."/>
            <person name="Mago R."/>
            <person name="Mauceli E."/>
            <person name="Morin E."/>
            <person name="Murat C."/>
            <person name="Pangilinan J.L."/>
            <person name="Park R."/>
            <person name="Pearson M."/>
            <person name="Quesneville H."/>
            <person name="Rouhier N."/>
            <person name="Sakthikumar S."/>
            <person name="Salamov A.A."/>
            <person name="Schmutz J."/>
            <person name="Selles B."/>
            <person name="Shapiro H."/>
            <person name="Tanguay P."/>
            <person name="Tuskan G.A."/>
            <person name="Henrissat B."/>
            <person name="Van de Peer Y."/>
            <person name="Rouze P."/>
            <person name="Ellis J.G."/>
            <person name="Dodds P.N."/>
            <person name="Schein J.E."/>
            <person name="Zhong S."/>
            <person name="Hamelin R.C."/>
            <person name="Grigoriev I.V."/>
            <person name="Szabo L.J."/>
            <person name="Martin F."/>
        </authorList>
    </citation>
    <scope>NUCLEOTIDE SEQUENCE [LARGE SCALE GENOMIC DNA]</scope>
    <source>
        <strain evidence="3">98AG31 / pathotype 3-4-7</strain>
    </source>
</reference>
<dbReference type="RefSeq" id="XP_007404294.1">
    <property type="nucleotide sequence ID" value="XM_007404232.1"/>
</dbReference>
<dbReference type="InParanoid" id="F4R6R1"/>
<evidence type="ECO:0000313" key="2">
    <source>
        <dbReference type="EMBL" id="EGG11919.1"/>
    </source>
</evidence>
<proteinExistence type="predicted"/>
<dbReference type="OrthoDB" id="2511582at2759"/>
<dbReference type="PROSITE" id="PS51257">
    <property type="entry name" value="PROKAR_LIPOPROTEIN"/>
    <property type="match status" value="1"/>
</dbReference>
<sequence length="201" mass="21771">MFFSKAVLFPIALLGCASFSRAQLQDDGIKQPNATDLVAAYPDLQNAKEEVLGHQNNLTRILSAVFNYTASQAHNELTETLSDLHNLTTALAGPPSPFLANTGPGKIPTQDECSSVFVDIINSLVQMNLAIEKLRPVAPSLHTDLQAIAAETVAALKAADAKVVITRKFIADHVDLEGIFHMHDGFEKIAMYLSEDQVNKS</sequence>
<feature type="signal peptide" evidence="1">
    <location>
        <begin position="1"/>
        <end position="22"/>
    </location>
</feature>
<evidence type="ECO:0000256" key="1">
    <source>
        <dbReference type="SAM" id="SignalP"/>
    </source>
</evidence>
<dbReference type="GeneID" id="18932793"/>
<accession>F4R6R1</accession>
<protein>
    <recommendedName>
        <fullName evidence="4">Secreted protein</fullName>
    </recommendedName>
</protein>
<evidence type="ECO:0008006" key="4">
    <source>
        <dbReference type="Google" id="ProtNLM"/>
    </source>
</evidence>
<feature type="chain" id="PRO_5003321387" description="Secreted protein" evidence="1">
    <location>
        <begin position="23"/>
        <end position="201"/>
    </location>
</feature>
<dbReference type="AlphaFoldDB" id="F4R6R1"/>
<dbReference type="HOGENOM" id="CLU_1360671_0_0_1"/>
<keyword evidence="3" id="KW-1185">Reference proteome</keyword>
<dbReference type="VEuPathDB" id="FungiDB:MELLADRAFT_76472"/>
<keyword evidence="1" id="KW-0732">Signal</keyword>
<dbReference type="KEGG" id="mlr:MELLADRAFT_76472"/>